<feature type="region of interest" description="Disordered" evidence="1">
    <location>
        <begin position="88"/>
        <end position="117"/>
    </location>
</feature>
<reference evidence="2" key="1">
    <citation type="submission" date="2019-08" db="EMBL/GenBank/DDBJ databases">
        <authorList>
            <person name="Kucharzyk K."/>
            <person name="Murdoch R.W."/>
            <person name="Higgins S."/>
            <person name="Loffler F."/>
        </authorList>
    </citation>
    <scope>NUCLEOTIDE SEQUENCE</scope>
</reference>
<comment type="caution">
    <text evidence="2">The sequence shown here is derived from an EMBL/GenBank/DDBJ whole genome shotgun (WGS) entry which is preliminary data.</text>
</comment>
<accession>A0A645BUG8</accession>
<feature type="compositionally biased region" description="Basic and acidic residues" evidence="1">
    <location>
        <begin position="96"/>
        <end position="117"/>
    </location>
</feature>
<sequence length="117" mass="13296">MTVFANWHQGEHLRHDARLQFHHQTDDARFEAAGPQQLDVGIVIADLAGQAVEHAVELDTFDVDDQTLWIFDGEMGEFQRRVVFERDPGVIGGRPDAYRDDRRPAGGATGERRDREN</sequence>
<evidence type="ECO:0000313" key="2">
    <source>
        <dbReference type="EMBL" id="MPM68895.1"/>
    </source>
</evidence>
<evidence type="ECO:0000256" key="1">
    <source>
        <dbReference type="SAM" id="MobiDB-lite"/>
    </source>
</evidence>
<dbReference type="EMBL" id="VSSQ01022525">
    <property type="protein sequence ID" value="MPM68895.1"/>
    <property type="molecule type" value="Genomic_DNA"/>
</dbReference>
<proteinExistence type="predicted"/>
<protein>
    <submittedName>
        <fullName evidence="2">Uncharacterized protein</fullName>
    </submittedName>
</protein>
<gene>
    <name evidence="2" type="ORF">SDC9_115830</name>
</gene>
<name>A0A645BUG8_9ZZZZ</name>
<organism evidence="2">
    <name type="scientific">bioreactor metagenome</name>
    <dbReference type="NCBI Taxonomy" id="1076179"/>
    <lineage>
        <taxon>unclassified sequences</taxon>
        <taxon>metagenomes</taxon>
        <taxon>ecological metagenomes</taxon>
    </lineage>
</organism>
<dbReference type="AlphaFoldDB" id="A0A645BUG8"/>